<sequence>MVGDLIRLKLALTRNQVVGGRAAWAWTGAAAGGSAALLVVALAAWSAPAIAGDLLAAAYLIWLVGWVVGPLMSPAQPLHPGYFATLPIPRYRLAAGLLVAGFVGLASAVTILLFASLPLYGARLGAWPFLLAVPVAAIQLGLVVLISRTVHLVFGRLARARAGAALSGLTLATVLVLTQSGWMVLVGLMVSGIFEHGFPSGVASVLRWAPSGWGLAAVEAAGARDWGKAWSIVMAMLVLAAALLAAWGTALGQARGARTVVRGTSGRPTPRRFPFNGPTGAIVLKELLSWRRDPARTTAVAVPIVWGVLTAVLPLSFGAAQLLPWAGTLIALMAATWLANMYSFDGTGLWITVQTGTERADVRARQWAYLIVFGPLAIAVTVAFTAWSNLSWAWPWALAAVTATLGGGAGLVAYASVTAPEPGPDAHERRNSPGGGTEGVGTAFLVFFAACVPPVPGLGIVLYGTVGENPVVQWAGVLISIAVGAFVAVGLGRAAAARLERTAPEVLLLMRSGRAAPGVVKAPAPGNEPVPSGRERAVVLVGLVLGPLALFAQGLVPVVLKLTGNHDVRVWFLAMYLPDPWGWLTCTAMILIGGTLIWLAVSVLRQHGNPKRSLRPSSWSAPSTPDPPGRLQVGRAEPE</sequence>
<feature type="transmembrane region" description="Helical" evidence="2">
    <location>
        <begin position="537"/>
        <end position="560"/>
    </location>
</feature>
<evidence type="ECO:0000313" key="4">
    <source>
        <dbReference type="Proteomes" id="UP000676885"/>
    </source>
</evidence>
<dbReference type="RefSeq" id="WP_210231447.1">
    <property type="nucleotide sequence ID" value="NZ_CP076022.1"/>
</dbReference>
<dbReference type="Proteomes" id="UP000676885">
    <property type="component" value="Chromosome"/>
</dbReference>
<evidence type="ECO:0000256" key="2">
    <source>
        <dbReference type="SAM" id="Phobius"/>
    </source>
</evidence>
<feature type="transmembrane region" description="Helical" evidence="2">
    <location>
        <begin position="50"/>
        <end position="72"/>
    </location>
</feature>
<keyword evidence="4" id="KW-1185">Reference proteome</keyword>
<accession>A0A975M6I9</accession>
<dbReference type="AlphaFoldDB" id="A0A975M6I9"/>
<organism evidence="3 4">
    <name type="scientific">Arthrobacter jiangjiafuii</name>
    <dbReference type="NCBI Taxonomy" id="2817475"/>
    <lineage>
        <taxon>Bacteria</taxon>
        <taxon>Bacillati</taxon>
        <taxon>Actinomycetota</taxon>
        <taxon>Actinomycetes</taxon>
        <taxon>Micrococcales</taxon>
        <taxon>Micrococcaceae</taxon>
        <taxon>Arthrobacter</taxon>
    </lineage>
</organism>
<feature type="transmembrane region" description="Helical" evidence="2">
    <location>
        <begin position="393"/>
        <end position="419"/>
    </location>
</feature>
<reference evidence="3 4" key="1">
    <citation type="submission" date="2021-05" db="EMBL/GenBank/DDBJ databases">
        <title>Novel species in genus Arthrobacter.</title>
        <authorList>
            <person name="Zhang G."/>
        </authorList>
    </citation>
    <scope>NUCLEOTIDE SEQUENCE [LARGE SCALE GENOMIC DNA]</scope>
    <source>
        <strain evidence="4">zg-ZUI227</strain>
    </source>
</reference>
<feature type="transmembrane region" description="Helical" evidence="2">
    <location>
        <begin position="367"/>
        <end position="387"/>
    </location>
</feature>
<keyword evidence="2" id="KW-0472">Membrane</keyword>
<feature type="transmembrane region" description="Helical" evidence="2">
    <location>
        <begin position="298"/>
        <end position="317"/>
    </location>
</feature>
<feature type="transmembrane region" description="Helical" evidence="2">
    <location>
        <begin position="471"/>
        <end position="491"/>
    </location>
</feature>
<evidence type="ECO:0000313" key="3">
    <source>
        <dbReference type="EMBL" id="QWC10361.1"/>
    </source>
</evidence>
<feature type="transmembrane region" description="Helical" evidence="2">
    <location>
        <begin position="21"/>
        <end position="44"/>
    </location>
</feature>
<feature type="transmembrane region" description="Helical" evidence="2">
    <location>
        <begin position="323"/>
        <end position="342"/>
    </location>
</feature>
<dbReference type="EMBL" id="CP076022">
    <property type="protein sequence ID" value="QWC10361.1"/>
    <property type="molecule type" value="Genomic_DNA"/>
</dbReference>
<protein>
    <recommendedName>
        <fullName evidence="5">ABC-2 type transport system permease protein</fullName>
    </recommendedName>
</protein>
<feature type="region of interest" description="Disordered" evidence="1">
    <location>
        <begin position="610"/>
        <end position="639"/>
    </location>
</feature>
<feature type="transmembrane region" description="Helical" evidence="2">
    <location>
        <begin position="168"/>
        <end position="194"/>
    </location>
</feature>
<evidence type="ECO:0000256" key="1">
    <source>
        <dbReference type="SAM" id="MobiDB-lite"/>
    </source>
</evidence>
<feature type="transmembrane region" description="Helical" evidence="2">
    <location>
        <begin position="93"/>
        <end position="120"/>
    </location>
</feature>
<keyword evidence="2" id="KW-1133">Transmembrane helix</keyword>
<gene>
    <name evidence="3" type="ORF">KKR91_01510</name>
</gene>
<evidence type="ECO:0008006" key="5">
    <source>
        <dbReference type="Google" id="ProtNLM"/>
    </source>
</evidence>
<keyword evidence="2" id="KW-0812">Transmembrane</keyword>
<feature type="transmembrane region" description="Helical" evidence="2">
    <location>
        <begin position="229"/>
        <end position="252"/>
    </location>
</feature>
<feature type="transmembrane region" description="Helical" evidence="2">
    <location>
        <begin position="126"/>
        <end position="147"/>
    </location>
</feature>
<feature type="transmembrane region" description="Helical" evidence="2">
    <location>
        <begin position="580"/>
        <end position="604"/>
    </location>
</feature>
<proteinExistence type="predicted"/>
<name>A0A975M6I9_9MICC</name>
<feature type="transmembrane region" description="Helical" evidence="2">
    <location>
        <begin position="440"/>
        <end position="465"/>
    </location>
</feature>
<dbReference type="KEGG" id="ajg:KKR91_01510"/>